<name>A0A9P5YEH3_9AGAR</name>
<protein>
    <recommendedName>
        <fullName evidence="2">F-box domain-containing protein</fullName>
    </recommendedName>
</protein>
<dbReference type="Gene3D" id="3.80.10.10">
    <property type="entry name" value="Ribonuclease Inhibitor"/>
    <property type="match status" value="1"/>
</dbReference>
<evidence type="ECO:0000259" key="2">
    <source>
        <dbReference type="Pfam" id="PF12937"/>
    </source>
</evidence>
<dbReference type="Gene3D" id="1.20.1280.50">
    <property type="match status" value="1"/>
</dbReference>
<dbReference type="InterPro" id="IPR032675">
    <property type="entry name" value="LRR_dom_sf"/>
</dbReference>
<dbReference type="AlphaFoldDB" id="A0A9P5YEH3"/>
<dbReference type="Gene3D" id="1.25.40.10">
    <property type="entry name" value="Tetratricopeptide repeat domain"/>
    <property type="match status" value="1"/>
</dbReference>
<dbReference type="EMBL" id="MU150232">
    <property type="protein sequence ID" value="KAF9468497.1"/>
    <property type="molecule type" value="Genomic_DNA"/>
</dbReference>
<dbReference type="InterPro" id="IPR011990">
    <property type="entry name" value="TPR-like_helical_dom_sf"/>
</dbReference>
<dbReference type="InterPro" id="IPR001810">
    <property type="entry name" value="F-box_dom"/>
</dbReference>
<comment type="caution">
    <text evidence="3">The sequence shown here is derived from an EMBL/GenBank/DDBJ whole genome shotgun (WGS) entry which is preliminary data.</text>
</comment>
<gene>
    <name evidence="3" type="ORF">BDZ94DRAFT_1208576</name>
</gene>
<keyword evidence="4" id="KW-1185">Reference proteome</keyword>
<dbReference type="SUPFAM" id="SSF81383">
    <property type="entry name" value="F-box domain"/>
    <property type="match status" value="1"/>
</dbReference>
<dbReference type="PROSITE" id="PS50005">
    <property type="entry name" value="TPR"/>
    <property type="match status" value="1"/>
</dbReference>
<dbReference type="OrthoDB" id="2423701at2759"/>
<reference evidence="3" key="1">
    <citation type="submission" date="2020-11" db="EMBL/GenBank/DDBJ databases">
        <authorList>
            <consortium name="DOE Joint Genome Institute"/>
            <person name="Ahrendt S."/>
            <person name="Riley R."/>
            <person name="Andreopoulos W."/>
            <person name="Labutti K."/>
            <person name="Pangilinan J."/>
            <person name="Ruiz-Duenas F.J."/>
            <person name="Barrasa J.M."/>
            <person name="Sanchez-Garcia M."/>
            <person name="Camarero S."/>
            <person name="Miyauchi S."/>
            <person name="Serrano A."/>
            <person name="Linde D."/>
            <person name="Babiker R."/>
            <person name="Drula E."/>
            <person name="Ayuso-Fernandez I."/>
            <person name="Pacheco R."/>
            <person name="Padilla G."/>
            <person name="Ferreira P."/>
            <person name="Barriuso J."/>
            <person name="Kellner H."/>
            <person name="Castanera R."/>
            <person name="Alfaro M."/>
            <person name="Ramirez L."/>
            <person name="Pisabarro A.G."/>
            <person name="Kuo A."/>
            <person name="Tritt A."/>
            <person name="Lipzen A."/>
            <person name="He G."/>
            <person name="Yan M."/>
            <person name="Ng V."/>
            <person name="Cullen D."/>
            <person name="Martin F."/>
            <person name="Rosso M.-N."/>
            <person name="Henrissat B."/>
            <person name="Hibbett D."/>
            <person name="Martinez A.T."/>
            <person name="Grigoriev I.V."/>
        </authorList>
    </citation>
    <scope>NUCLEOTIDE SEQUENCE</scope>
    <source>
        <strain evidence="3">CBS 247.69</strain>
    </source>
</reference>
<dbReference type="Pfam" id="PF12937">
    <property type="entry name" value="F-box-like"/>
    <property type="match status" value="1"/>
</dbReference>
<dbReference type="Proteomes" id="UP000807353">
    <property type="component" value="Unassembled WGS sequence"/>
</dbReference>
<feature type="domain" description="F-box" evidence="2">
    <location>
        <begin position="152"/>
        <end position="199"/>
    </location>
</feature>
<dbReference type="SUPFAM" id="SSF48452">
    <property type="entry name" value="TPR-like"/>
    <property type="match status" value="1"/>
</dbReference>
<dbReference type="InterPro" id="IPR036047">
    <property type="entry name" value="F-box-like_dom_sf"/>
</dbReference>
<accession>A0A9P5YEH3</accession>
<evidence type="ECO:0000313" key="3">
    <source>
        <dbReference type="EMBL" id="KAF9468497.1"/>
    </source>
</evidence>
<feature type="repeat" description="TPR" evidence="1">
    <location>
        <begin position="35"/>
        <end position="68"/>
    </location>
</feature>
<organism evidence="3 4">
    <name type="scientific">Collybia nuda</name>
    <dbReference type="NCBI Taxonomy" id="64659"/>
    <lineage>
        <taxon>Eukaryota</taxon>
        <taxon>Fungi</taxon>
        <taxon>Dikarya</taxon>
        <taxon>Basidiomycota</taxon>
        <taxon>Agaricomycotina</taxon>
        <taxon>Agaricomycetes</taxon>
        <taxon>Agaricomycetidae</taxon>
        <taxon>Agaricales</taxon>
        <taxon>Tricholomatineae</taxon>
        <taxon>Clitocybaceae</taxon>
        <taxon>Collybia</taxon>
    </lineage>
</organism>
<sequence length="544" mass="61855">MTWKASFNQGIKSFRDSRYEDALWHFTEARGDQQYTVYDSRAATYEKLGKLKEALQDTKKAIGLAPDRWQSYTRAARLFLSVQKHDASSTMASMALDRIKAGDTTRHAELLKLRDDINEAQRVADNFRKTTIKDARKNAVAGSQQYAQYNFGKLPTELVGEIFSLIVDESPETLLVLLRVCQHWRTTIWHTPSLWATLILTHRNPNKKATQWVDRSNGHIRELRVRAPAVEHRHWPCNALARVRWDRLRVCSVETWDIAKYLEDMSLKHILGHLTILAVDNYAVVPRSLRSTLFVESPMVRSLTMVHTNFSWNELTEYFHKLLVVDTQSFSLPSLDAVVELPNLVHLELAGAGLLNITNRLALPKLQKLRLCRGSLVLDTVLHNIRPARLLELSIIQSLVSPSCLIDFLRKATSLERLELSHLSGTTNEVVEALSAPFRYSSSTRNVAESSATAGLMCPLLAHINVSYSPDIQTGPLVRLIRSRLPQPDSQAAELSPTVSDQKLLSLQADGCELIDPEWIPWFRNNLQKFSCIYKTKKSASWKR</sequence>
<dbReference type="InterPro" id="IPR019734">
    <property type="entry name" value="TPR_rpt"/>
</dbReference>
<keyword evidence="1" id="KW-0802">TPR repeat</keyword>
<evidence type="ECO:0000256" key="1">
    <source>
        <dbReference type="PROSITE-ProRule" id="PRU00339"/>
    </source>
</evidence>
<dbReference type="SUPFAM" id="SSF52047">
    <property type="entry name" value="RNI-like"/>
    <property type="match status" value="1"/>
</dbReference>
<evidence type="ECO:0000313" key="4">
    <source>
        <dbReference type="Proteomes" id="UP000807353"/>
    </source>
</evidence>
<proteinExistence type="predicted"/>